<evidence type="ECO:0000256" key="2">
    <source>
        <dbReference type="ARBA" id="ARBA00022729"/>
    </source>
</evidence>
<dbReference type="InterPro" id="IPR026444">
    <property type="entry name" value="Secre_tail"/>
</dbReference>
<comment type="caution">
    <text evidence="6">The sequence shown here is derived from an EMBL/GenBank/DDBJ whole genome shotgun (WGS) entry which is preliminary data.</text>
</comment>
<dbReference type="Pfam" id="PF18962">
    <property type="entry name" value="Por_Secre_tail"/>
    <property type="match status" value="1"/>
</dbReference>
<proteinExistence type="predicted"/>
<name>A0ABV5H6E1_9FLAO</name>
<dbReference type="InterPro" id="IPR052574">
    <property type="entry name" value="CDIRP"/>
</dbReference>
<evidence type="ECO:0000256" key="1">
    <source>
        <dbReference type="ARBA" id="ARBA00022614"/>
    </source>
</evidence>
<keyword evidence="1" id="KW-0433">Leucine-rich repeat</keyword>
<dbReference type="SUPFAM" id="SSF52058">
    <property type="entry name" value="L domain-like"/>
    <property type="match status" value="1"/>
</dbReference>
<evidence type="ECO:0000259" key="4">
    <source>
        <dbReference type="Pfam" id="PF18962"/>
    </source>
</evidence>
<dbReference type="PANTHER" id="PTHR47566">
    <property type="match status" value="1"/>
</dbReference>
<dbReference type="EMBL" id="JBHMFE010000007">
    <property type="protein sequence ID" value="MFB9107341.1"/>
    <property type="molecule type" value="Genomic_DNA"/>
</dbReference>
<feature type="domain" description="Secretion system C-terminal sorting" evidence="4">
    <location>
        <begin position="789"/>
        <end position="859"/>
    </location>
</feature>
<organism evidence="6 7">
    <name type="scientific">Flavobacterium gyeonganense</name>
    <dbReference type="NCBI Taxonomy" id="1310418"/>
    <lineage>
        <taxon>Bacteria</taxon>
        <taxon>Pseudomonadati</taxon>
        <taxon>Bacteroidota</taxon>
        <taxon>Flavobacteriia</taxon>
        <taxon>Flavobacteriales</taxon>
        <taxon>Flavobacteriaceae</taxon>
        <taxon>Flavobacterium</taxon>
    </lineage>
</organism>
<accession>A0ABV5H6E1</accession>
<dbReference type="NCBIfam" id="TIGR01451">
    <property type="entry name" value="B_ant_repeat"/>
    <property type="match status" value="1"/>
</dbReference>
<keyword evidence="7" id="KW-1185">Reference proteome</keyword>
<dbReference type="Gene3D" id="3.80.10.10">
    <property type="entry name" value="Ribonuclease Inhibitor"/>
    <property type="match status" value="2"/>
</dbReference>
<gene>
    <name evidence="6" type="ORF">ACFFVK_02035</name>
</gene>
<protein>
    <submittedName>
        <fullName evidence="6">T9SS type A sorting domain-containing protein</fullName>
    </submittedName>
</protein>
<evidence type="ECO:0000259" key="5">
    <source>
        <dbReference type="Pfam" id="PF24595"/>
    </source>
</evidence>
<dbReference type="InterPro" id="IPR055353">
    <property type="entry name" value="DUF7619"/>
</dbReference>
<reference evidence="6 7" key="1">
    <citation type="submission" date="2024-09" db="EMBL/GenBank/DDBJ databases">
        <authorList>
            <person name="Sun Q."/>
            <person name="Mori K."/>
        </authorList>
    </citation>
    <scope>NUCLEOTIDE SEQUENCE [LARGE SCALE GENOMIC DNA]</scope>
    <source>
        <strain evidence="6 7">CECT 8365</strain>
    </source>
</reference>
<dbReference type="NCBIfam" id="TIGR04183">
    <property type="entry name" value="Por_Secre_tail"/>
    <property type="match status" value="1"/>
</dbReference>
<evidence type="ECO:0000313" key="6">
    <source>
        <dbReference type="EMBL" id="MFB9107341.1"/>
    </source>
</evidence>
<dbReference type="RefSeq" id="WP_278009517.1">
    <property type="nucleotide sequence ID" value="NZ_CP121112.1"/>
</dbReference>
<keyword evidence="3" id="KW-0677">Repeat</keyword>
<dbReference type="Proteomes" id="UP001589562">
    <property type="component" value="Unassembled WGS sequence"/>
</dbReference>
<keyword evidence="2" id="KW-0732">Signal</keyword>
<evidence type="ECO:0000256" key="3">
    <source>
        <dbReference type="ARBA" id="ARBA00022737"/>
    </source>
</evidence>
<evidence type="ECO:0000313" key="7">
    <source>
        <dbReference type="Proteomes" id="UP001589562"/>
    </source>
</evidence>
<dbReference type="PANTHER" id="PTHR47566:SF1">
    <property type="entry name" value="PROTEIN NUD1"/>
    <property type="match status" value="1"/>
</dbReference>
<sequence>MSGQVINFPDANFKAKLLAANSKNSVASVQTPIYNAGNGAWIVSSYNVIDANNNGEIEVSEAAAIKRLDISGASIRDLTGIENFTNLIYLNCGANQLTELNVSGLINLKNLSCWSNQLLSLNVSGLNKLEGLNCGSNKLTSLNVFGLTSLRNLYCSENQISNINVSGLTNLKEFYCNHNRLSSLNVSNLVNLQDLYCYSNQLSSLDVVGCSNLLILSCFFNNLSNLSFLGCNNLKEIKCDSNQLISLNVSGLINLQQLYCTNNQLKSLNATGCEKLVNLHCDQNQLVGLYLSGLIALTDLRCSNNNLTSLNISNLTNLIFLSCEYNKLATLDFSALSNLQGLACQNNELTALFVKNNNLWWSTLDFQNNDNLVYVCIDEEDINMVQNKINQYGYSATCNVNSYCTFVPGGTFYAIQGTSRLDTNKNGCDALDIVYPYLNFKITNGITNGNFIANASGNYSIAVQAGNHDITPVLEKPTYFNISPTTATVAFPTKTSPFTQNFCITANGNHPDLEITLLPLEPARPGFDAKYKIVYKNKGNVELSGFINLKFDDNILDYISSDVSIAIQKADNLAWNFNNLKPFESKEISFTINVNKPTETPAVNAGDILKFTTTITTQDTDETPIDNTFTLNQTVVGSYDPNDKTCLEGSIITPSLIGQYVHYMIRFENTGTYAAQNIVVKDMIDLSKFDISTLIPTSSSHSFVTKISEGNKVEFIFENINLPFDDANNDGYVAFKIKTLPTLKVGDSFTNEANIYFDYNFPILTNKATSKFQNTLTNPDFEFSNYFTLYPGPANDVLNINTKQDIEIQSLAIYDILGQLVIAVPNAKSVSNIDVSKLRTGNYFIKMKTDKGSSGMKFIKK</sequence>
<dbReference type="InterPro" id="IPR047589">
    <property type="entry name" value="DUF11_rpt"/>
</dbReference>
<dbReference type="Pfam" id="PF24595">
    <property type="entry name" value="DUF7619"/>
    <property type="match status" value="1"/>
</dbReference>
<dbReference type="Pfam" id="PF23952">
    <property type="entry name" value="LRR_EndoS"/>
    <property type="match status" value="1"/>
</dbReference>
<dbReference type="InterPro" id="IPR032675">
    <property type="entry name" value="LRR_dom_sf"/>
</dbReference>
<feature type="domain" description="DUF7619" evidence="5">
    <location>
        <begin position="640"/>
        <end position="770"/>
    </location>
</feature>